<proteinExistence type="predicted"/>
<dbReference type="InterPro" id="IPR007159">
    <property type="entry name" value="SpoVT-AbrB_dom"/>
</dbReference>
<feature type="domain" description="SpoVT-AbrB" evidence="1">
    <location>
        <begin position="7"/>
        <end position="53"/>
    </location>
</feature>
<protein>
    <recommendedName>
        <fullName evidence="1">SpoVT-AbrB domain-containing protein</fullName>
    </recommendedName>
</protein>
<dbReference type="KEGG" id="lant:TUM19329_33100"/>
<dbReference type="InterPro" id="IPR039052">
    <property type="entry name" value="Antitox_PemI-like"/>
</dbReference>
<evidence type="ECO:0000313" key="2">
    <source>
        <dbReference type="EMBL" id="BCA96949.1"/>
    </source>
</evidence>
<dbReference type="GO" id="GO:0097351">
    <property type="term" value="F:toxin sequestering activity"/>
    <property type="evidence" value="ECO:0007669"/>
    <property type="project" value="InterPro"/>
</dbReference>
<dbReference type="EMBL" id="AP022839">
    <property type="protein sequence ID" value="BCA96949.1"/>
    <property type="molecule type" value="Genomic_DNA"/>
</dbReference>
<dbReference type="RefSeq" id="WP_173238177.1">
    <property type="nucleotide sequence ID" value="NZ_AP022839.1"/>
</dbReference>
<dbReference type="SMART" id="SM00966">
    <property type="entry name" value="SpoVT_AbrB"/>
    <property type="match status" value="1"/>
</dbReference>
<gene>
    <name evidence="2" type="ORF">TUM19329_33100</name>
</gene>
<dbReference type="InterPro" id="IPR037914">
    <property type="entry name" value="SpoVT-AbrB_sf"/>
</dbReference>
<dbReference type="SUPFAM" id="SSF89447">
    <property type="entry name" value="AbrB/MazE/MraZ-like"/>
    <property type="match status" value="1"/>
</dbReference>
<dbReference type="Pfam" id="PF04014">
    <property type="entry name" value="MazE_antitoxin"/>
    <property type="match status" value="1"/>
</dbReference>
<name>A0A6F8T8Z1_9GAMM</name>
<evidence type="ECO:0000313" key="3">
    <source>
        <dbReference type="Proteomes" id="UP000502894"/>
    </source>
</evidence>
<dbReference type="PANTHER" id="PTHR40516">
    <property type="entry name" value="ANTITOXIN CHPS-RELATED"/>
    <property type="match status" value="1"/>
</dbReference>
<dbReference type="Gene3D" id="2.10.260.10">
    <property type="match status" value="1"/>
</dbReference>
<dbReference type="GO" id="GO:0003677">
    <property type="term" value="F:DNA binding"/>
    <property type="evidence" value="ECO:0007669"/>
    <property type="project" value="InterPro"/>
</dbReference>
<organism evidence="2 3">
    <name type="scientific">Legionella antarctica</name>
    <dbReference type="NCBI Taxonomy" id="2708020"/>
    <lineage>
        <taxon>Bacteria</taxon>
        <taxon>Pseudomonadati</taxon>
        <taxon>Pseudomonadota</taxon>
        <taxon>Gammaproteobacteria</taxon>
        <taxon>Legionellales</taxon>
        <taxon>Legionellaceae</taxon>
        <taxon>Legionella</taxon>
    </lineage>
</organism>
<dbReference type="PANTHER" id="PTHR40516:SF1">
    <property type="entry name" value="ANTITOXIN CHPS-RELATED"/>
    <property type="match status" value="1"/>
</dbReference>
<sequence>MSTVSLKKWGNSVGIRIPSTLLKDAHLEPGEVMEITVNEDGAILLTPSKRKQEGWMEKFNAIADAEQEGEIIDLSNQFDEDDWTW</sequence>
<dbReference type="AlphaFoldDB" id="A0A6F8T8Z1"/>
<keyword evidence="3" id="KW-1185">Reference proteome</keyword>
<accession>A0A6F8T8Z1</accession>
<reference evidence="2" key="1">
    <citation type="journal article" date="2020" name="Microbiol. Resour. Announc.">
        <title>Complete Genome Sequence of Novel Psychrotolerant Legionella Strain TUM19329, Isolated from Antarctic Lake Sediment.</title>
        <authorList>
            <person name="Shimada S."/>
            <person name="Nakai R."/>
            <person name="Aoki K."/>
            <person name="Shimoeda N."/>
            <person name="Ohno G."/>
            <person name="Miyazaki Y."/>
            <person name="Kudoh S."/>
            <person name="Imura S."/>
            <person name="Watanabe K."/>
            <person name="Ishii Y."/>
            <person name="Tateda K."/>
        </authorList>
    </citation>
    <scope>NUCLEOTIDE SEQUENCE [LARGE SCALE GENOMIC DNA]</scope>
    <source>
        <strain evidence="2">TUM19329</strain>
    </source>
</reference>
<evidence type="ECO:0000259" key="1">
    <source>
        <dbReference type="SMART" id="SM00966"/>
    </source>
</evidence>
<dbReference type="Proteomes" id="UP000502894">
    <property type="component" value="Chromosome"/>
</dbReference>